<dbReference type="Proteomes" id="UP000688137">
    <property type="component" value="Unassembled WGS sequence"/>
</dbReference>
<dbReference type="PANTHER" id="PTHR43157">
    <property type="entry name" value="PHOSPHATIDYLINOSITOL-GLYCAN BIOSYNTHESIS CLASS F PROTEIN-RELATED"/>
    <property type="match status" value="1"/>
</dbReference>
<dbReference type="CDD" id="cd05327">
    <property type="entry name" value="retinol-DH_like_SDR_c_like"/>
    <property type="match status" value="1"/>
</dbReference>
<feature type="signal peptide" evidence="2">
    <location>
        <begin position="1"/>
        <end position="23"/>
    </location>
</feature>
<protein>
    <submittedName>
        <fullName evidence="3">Uncharacterized protein</fullName>
    </submittedName>
</protein>
<feature type="chain" id="PRO_5035835382" evidence="2">
    <location>
        <begin position="24"/>
        <end position="320"/>
    </location>
</feature>
<evidence type="ECO:0000313" key="4">
    <source>
        <dbReference type="Proteomes" id="UP000688137"/>
    </source>
</evidence>
<accession>A0A8S1KH98</accession>
<evidence type="ECO:0000313" key="3">
    <source>
        <dbReference type="EMBL" id="CAD8050234.1"/>
    </source>
</evidence>
<proteinExistence type="predicted"/>
<gene>
    <name evidence="3" type="ORF">PPRIM_AZ9-3.1.T0140388</name>
</gene>
<dbReference type="AlphaFoldDB" id="A0A8S1KH98"/>
<keyword evidence="1" id="KW-0560">Oxidoreductase</keyword>
<evidence type="ECO:0000256" key="1">
    <source>
        <dbReference type="ARBA" id="ARBA00023002"/>
    </source>
</evidence>
<keyword evidence="2" id="KW-0732">Signal</keyword>
<reference evidence="3" key="1">
    <citation type="submission" date="2021-01" db="EMBL/GenBank/DDBJ databases">
        <authorList>
            <consortium name="Genoscope - CEA"/>
            <person name="William W."/>
        </authorList>
    </citation>
    <scope>NUCLEOTIDE SEQUENCE</scope>
</reference>
<organism evidence="3 4">
    <name type="scientific">Paramecium primaurelia</name>
    <dbReference type="NCBI Taxonomy" id="5886"/>
    <lineage>
        <taxon>Eukaryota</taxon>
        <taxon>Sar</taxon>
        <taxon>Alveolata</taxon>
        <taxon>Ciliophora</taxon>
        <taxon>Intramacronucleata</taxon>
        <taxon>Oligohymenophorea</taxon>
        <taxon>Peniculida</taxon>
        <taxon>Parameciidae</taxon>
        <taxon>Paramecium</taxon>
    </lineage>
</organism>
<dbReference type="Pfam" id="PF00106">
    <property type="entry name" value="adh_short"/>
    <property type="match status" value="1"/>
</dbReference>
<comment type="caution">
    <text evidence="3">The sequence shown here is derived from an EMBL/GenBank/DDBJ whole genome shotgun (WGS) entry which is preliminary data.</text>
</comment>
<dbReference type="EMBL" id="CAJJDM010000011">
    <property type="protein sequence ID" value="CAD8050234.1"/>
    <property type="molecule type" value="Genomic_DNA"/>
</dbReference>
<evidence type="ECO:0000256" key="2">
    <source>
        <dbReference type="SAM" id="SignalP"/>
    </source>
</evidence>
<dbReference type="GO" id="GO:0016491">
    <property type="term" value="F:oxidoreductase activity"/>
    <property type="evidence" value="ECO:0007669"/>
    <property type="project" value="UniProtKB-KW"/>
</dbReference>
<keyword evidence="4" id="KW-1185">Reference proteome</keyword>
<name>A0A8S1KH98_PARPR</name>
<dbReference type="OMA" id="APHIRRY"/>
<sequence length="320" mass="35976">MCIFCILGIALFLWLLHIYMTGGVCKLKKNLNGKIVFITGANTGIGKETALQLATMGATIVIACRDTIKGQQVLDQLNKITKAYMIKLDLSCLNSVQQCAEDFKKLNIPQIDILINNAGVMAPQTYKTTKQSYELQFGTNHLGHFLLTELLIPYLKTAQQSRVVNVSSLAHKHSKLDFKDINCTQFANSKLWPIKYNLQAYGNSKLCNILHAMEISKRHGIKGCSLHPGVVRTELVREIVGNPILNILFKLVTPIYFIFSKSCLQGAQTTLQCALEDYDKLVDGGYYSDCKLKQPLYANKQLSEKLWDFSAEKLKPYMQK</sequence>
<dbReference type="InterPro" id="IPR002347">
    <property type="entry name" value="SDR_fam"/>
</dbReference>
<dbReference type="PANTHER" id="PTHR43157:SF31">
    <property type="entry name" value="PHOSPHATIDYLINOSITOL-GLYCAN BIOSYNTHESIS CLASS F PROTEIN"/>
    <property type="match status" value="1"/>
</dbReference>